<comment type="caution">
    <text evidence="3">The sequence shown here is derived from an EMBL/GenBank/DDBJ whole genome shotgun (WGS) entry which is preliminary data.</text>
</comment>
<dbReference type="InterPro" id="IPR050300">
    <property type="entry name" value="GDXG_lipolytic_enzyme"/>
</dbReference>
<dbReference type="Pfam" id="PF07859">
    <property type="entry name" value="Abhydrolase_3"/>
    <property type="match status" value="1"/>
</dbReference>
<feature type="domain" description="Alpha/beta hydrolase fold-3" evidence="2">
    <location>
        <begin position="109"/>
        <end position="310"/>
    </location>
</feature>
<accession>A0A5C5SEX9</accession>
<keyword evidence="1 3" id="KW-0378">Hydrolase</keyword>
<gene>
    <name evidence="3" type="ORF">FRX57_00200</name>
</gene>
<proteinExistence type="predicted"/>
<evidence type="ECO:0000259" key="2">
    <source>
        <dbReference type="Pfam" id="PF07859"/>
    </source>
</evidence>
<dbReference type="PANTHER" id="PTHR48081">
    <property type="entry name" value="AB HYDROLASE SUPERFAMILY PROTEIN C4A8.06C"/>
    <property type="match status" value="1"/>
</dbReference>
<dbReference type="RefSeq" id="WP_146565486.1">
    <property type="nucleotide sequence ID" value="NZ_VOHL01000001.1"/>
</dbReference>
<dbReference type="PANTHER" id="PTHR48081:SF8">
    <property type="entry name" value="ALPHA_BETA HYDROLASE FOLD-3 DOMAIN-CONTAINING PROTEIN-RELATED"/>
    <property type="match status" value="1"/>
</dbReference>
<dbReference type="EMBL" id="VOHL01000001">
    <property type="protein sequence ID" value="TWS98683.1"/>
    <property type="molecule type" value="Genomic_DNA"/>
</dbReference>
<dbReference type="AlphaFoldDB" id="A0A5C5SEX9"/>
<keyword evidence="4" id="KW-1185">Reference proteome</keyword>
<sequence>MKKLRKFVIYLLASILLLAAGLAAYTNLVEGRSARSWLVERYLFLQGKSSLTEQSQESFAKVLQAGQAKSDQAYPNPEKWVGMPVTETSVDGMQTFVWNDKKDKNQKAILYIHGGGYLNQPTSYHFETVAALAKQLDAKVVFPIYPKVPRYSYKDAFPKMLTLYKEILENTSADKLTVMGDSAGGGFSLGLALALKDENLPQPKDIILLSPWVDVKTDNPDIADYEAKDPMLSAWGLNQQGAIWAGGASEMDNPYVSPIKGDLTGLGKISIFVGTHEIFLPDNEKLSQKLTSLGIDHNYTVADKMNHVYAIYPIPEAKKAQAEIVTIIEQD</sequence>
<dbReference type="OrthoDB" id="9815425at2"/>
<organism evidence="3 4">
    <name type="scientific">Streptococcus cuniculipharyngis</name>
    <dbReference type="NCBI Taxonomy" id="1562651"/>
    <lineage>
        <taxon>Bacteria</taxon>
        <taxon>Bacillati</taxon>
        <taxon>Bacillota</taxon>
        <taxon>Bacilli</taxon>
        <taxon>Lactobacillales</taxon>
        <taxon>Streptococcaceae</taxon>
        <taxon>Streptococcus</taxon>
    </lineage>
</organism>
<dbReference type="GO" id="GO:0016787">
    <property type="term" value="F:hydrolase activity"/>
    <property type="evidence" value="ECO:0007669"/>
    <property type="project" value="UniProtKB-KW"/>
</dbReference>
<reference evidence="3 4" key="1">
    <citation type="submission" date="2019-08" db="EMBL/GenBank/DDBJ databases">
        <authorList>
            <person name="Lei W."/>
        </authorList>
    </citation>
    <scope>NUCLEOTIDE SEQUENCE [LARGE SCALE GENOMIC DNA]</scope>
    <source>
        <strain evidence="3 4">CCUG 66496</strain>
    </source>
</reference>
<dbReference type="InterPro" id="IPR013094">
    <property type="entry name" value="AB_hydrolase_3"/>
</dbReference>
<dbReference type="Gene3D" id="3.40.50.1820">
    <property type="entry name" value="alpha/beta hydrolase"/>
    <property type="match status" value="1"/>
</dbReference>
<evidence type="ECO:0000313" key="3">
    <source>
        <dbReference type="EMBL" id="TWS98683.1"/>
    </source>
</evidence>
<protein>
    <submittedName>
        <fullName evidence="3">Alpha/beta hydrolase</fullName>
    </submittedName>
</protein>
<dbReference type="SUPFAM" id="SSF53474">
    <property type="entry name" value="alpha/beta-Hydrolases"/>
    <property type="match status" value="1"/>
</dbReference>
<name>A0A5C5SEX9_9STRE</name>
<dbReference type="InterPro" id="IPR029058">
    <property type="entry name" value="AB_hydrolase_fold"/>
</dbReference>
<evidence type="ECO:0000313" key="4">
    <source>
        <dbReference type="Proteomes" id="UP000317430"/>
    </source>
</evidence>
<evidence type="ECO:0000256" key="1">
    <source>
        <dbReference type="ARBA" id="ARBA00022801"/>
    </source>
</evidence>
<dbReference type="Proteomes" id="UP000317430">
    <property type="component" value="Unassembled WGS sequence"/>
</dbReference>